<reference evidence="3 4" key="1">
    <citation type="journal article" date="2021" name="Nat. Commun.">
        <title>Genetic determinants of endophytism in the Arabidopsis root mycobiome.</title>
        <authorList>
            <person name="Mesny F."/>
            <person name="Miyauchi S."/>
            <person name="Thiergart T."/>
            <person name="Pickel B."/>
            <person name="Atanasova L."/>
            <person name="Karlsson M."/>
            <person name="Huettel B."/>
            <person name="Barry K.W."/>
            <person name="Haridas S."/>
            <person name="Chen C."/>
            <person name="Bauer D."/>
            <person name="Andreopoulos W."/>
            <person name="Pangilinan J."/>
            <person name="LaButti K."/>
            <person name="Riley R."/>
            <person name="Lipzen A."/>
            <person name="Clum A."/>
            <person name="Drula E."/>
            <person name="Henrissat B."/>
            <person name="Kohler A."/>
            <person name="Grigoriev I.V."/>
            <person name="Martin F.M."/>
            <person name="Hacquard S."/>
        </authorList>
    </citation>
    <scope>NUCLEOTIDE SEQUENCE [LARGE SCALE GENOMIC DNA]</scope>
    <source>
        <strain evidence="3 4">MPI-CAGE-CH-0241</strain>
    </source>
</reference>
<keyword evidence="2" id="KW-0812">Transmembrane</keyword>
<evidence type="ECO:0000256" key="1">
    <source>
        <dbReference type="SAM" id="MobiDB-lite"/>
    </source>
</evidence>
<organism evidence="3 4">
    <name type="scientific">Thelonectria olida</name>
    <dbReference type="NCBI Taxonomy" id="1576542"/>
    <lineage>
        <taxon>Eukaryota</taxon>
        <taxon>Fungi</taxon>
        <taxon>Dikarya</taxon>
        <taxon>Ascomycota</taxon>
        <taxon>Pezizomycotina</taxon>
        <taxon>Sordariomycetes</taxon>
        <taxon>Hypocreomycetidae</taxon>
        <taxon>Hypocreales</taxon>
        <taxon>Nectriaceae</taxon>
        <taxon>Thelonectria</taxon>
    </lineage>
</organism>
<dbReference type="AlphaFoldDB" id="A0A9P9AQY8"/>
<evidence type="ECO:0000313" key="4">
    <source>
        <dbReference type="Proteomes" id="UP000777438"/>
    </source>
</evidence>
<dbReference type="Proteomes" id="UP000777438">
    <property type="component" value="Unassembled WGS sequence"/>
</dbReference>
<comment type="caution">
    <text evidence="3">The sequence shown here is derived from an EMBL/GenBank/DDBJ whole genome shotgun (WGS) entry which is preliminary data.</text>
</comment>
<feature type="region of interest" description="Disordered" evidence="1">
    <location>
        <begin position="205"/>
        <end position="229"/>
    </location>
</feature>
<gene>
    <name evidence="3" type="ORF">B0T10DRAFT_575324</name>
</gene>
<feature type="compositionally biased region" description="Low complexity" evidence="1">
    <location>
        <begin position="209"/>
        <end position="229"/>
    </location>
</feature>
<proteinExistence type="predicted"/>
<evidence type="ECO:0000313" key="3">
    <source>
        <dbReference type="EMBL" id="KAH6886934.1"/>
    </source>
</evidence>
<keyword evidence="2" id="KW-1133">Transmembrane helix</keyword>
<evidence type="ECO:0000256" key="2">
    <source>
        <dbReference type="SAM" id="Phobius"/>
    </source>
</evidence>
<accession>A0A9P9AQY8</accession>
<protein>
    <submittedName>
        <fullName evidence="3">Uncharacterized protein</fullName>
    </submittedName>
</protein>
<dbReference type="OrthoDB" id="4770059at2759"/>
<dbReference type="EMBL" id="JAGPYM010000015">
    <property type="protein sequence ID" value="KAH6886934.1"/>
    <property type="molecule type" value="Genomic_DNA"/>
</dbReference>
<keyword evidence="2" id="KW-0472">Membrane</keyword>
<sequence length="285" mass="30296">MGVTSVIGDATISVPDFTTSTNLGPLTTTASFPDDCLSKLYDMNTGGLGMPWTYQTQGCAISTCCPSENSYTEPYEWMTSYYSPGVCPSQYRACDPPSSPTELDSASGETIAFCCPKSYRCPGANPDGIFWACMSLLSTSTEVVVMDDITNQETLSTRKFTLSPGMSNSWQVAYPIQIRWRAVDFQADTSTTAASETGIATSLTTIPATATGDTDSSQTSSHSSSDNGSHLSTGAIVGIAVGSFFFALLLAGVLACILLRRKRDLRNLDSTAHTVQPEYAGGKQT</sequence>
<name>A0A9P9AQY8_9HYPO</name>
<feature type="transmembrane region" description="Helical" evidence="2">
    <location>
        <begin position="235"/>
        <end position="259"/>
    </location>
</feature>
<keyword evidence="4" id="KW-1185">Reference proteome</keyword>